<feature type="domain" description="Blue (type 1) copper" evidence="6">
    <location>
        <begin position="22"/>
        <end position="111"/>
    </location>
</feature>
<protein>
    <submittedName>
        <fullName evidence="7">Cupredoxin</fullName>
    </submittedName>
</protein>
<keyword evidence="5" id="KW-0732">Signal</keyword>
<evidence type="ECO:0000313" key="7">
    <source>
        <dbReference type="EMBL" id="KAF2483822.1"/>
    </source>
</evidence>
<dbReference type="Gene3D" id="2.60.40.420">
    <property type="entry name" value="Cupredoxins - blue copper proteins"/>
    <property type="match status" value="1"/>
</dbReference>
<sequence>MKFTLLSALALPFFASAAIHTVAVGSNGLSFSPQTITAAKGDQIAFVFDGAGHTVAQGNFKSGCQPYKKGAFFSGNGPQGKTWTMTVTSTAPQSFYCSTPGHCENGMYGVINPAGANTLAAYGKLASKASGSKAPSKVKGGSFN</sequence>
<evidence type="ECO:0000256" key="2">
    <source>
        <dbReference type="ARBA" id="ARBA00022723"/>
    </source>
</evidence>
<dbReference type="EMBL" id="MU001634">
    <property type="protein sequence ID" value="KAF2483822.1"/>
    <property type="molecule type" value="Genomic_DNA"/>
</dbReference>
<organism evidence="7 8">
    <name type="scientific">Neohortaea acidophila</name>
    <dbReference type="NCBI Taxonomy" id="245834"/>
    <lineage>
        <taxon>Eukaryota</taxon>
        <taxon>Fungi</taxon>
        <taxon>Dikarya</taxon>
        <taxon>Ascomycota</taxon>
        <taxon>Pezizomycotina</taxon>
        <taxon>Dothideomycetes</taxon>
        <taxon>Dothideomycetidae</taxon>
        <taxon>Mycosphaerellales</taxon>
        <taxon>Teratosphaeriaceae</taxon>
        <taxon>Neohortaea</taxon>
    </lineage>
</organism>
<accession>A0A6A6PV03</accession>
<dbReference type="RefSeq" id="XP_033590392.1">
    <property type="nucleotide sequence ID" value="XM_033729255.1"/>
</dbReference>
<dbReference type="OrthoDB" id="2331100at2759"/>
<keyword evidence="3" id="KW-0249">Electron transport</keyword>
<evidence type="ECO:0000256" key="5">
    <source>
        <dbReference type="SAM" id="SignalP"/>
    </source>
</evidence>
<dbReference type="InterPro" id="IPR052953">
    <property type="entry name" value="Ser-rich/MCO-related"/>
</dbReference>
<keyword evidence="4" id="KW-0186">Copper</keyword>
<keyword evidence="2" id="KW-0479">Metal-binding</keyword>
<dbReference type="PANTHER" id="PTHR34883">
    <property type="entry name" value="SERINE-RICH PROTEIN, PUTATIVE-RELATED-RELATED"/>
    <property type="match status" value="1"/>
</dbReference>
<dbReference type="InterPro" id="IPR000923">
    <property type="entry name" value="BlueCu_1"/>
</dbReference>
<keyword evidence="1" id="KW-0813">Transport</keyword>
<dbReference type="Proteomes" id="UP000799767">
    <property type="component" value="Unassembled WGS sequence"/>
</dbReference>
<dbReference type="SUPFAM" id="SSF49503">
    <property type="entry name" value="Cupredoxins"/>
    <property type="match status" value="1"/>
</dbReference>
<dbReference type="GO" id="GO:0009055">
    <property type="term" value="F:electron transfer activity"/>
    <property type="evidence" value="ECO:0007669"/>
    <property type="project" value="InterPro"/>
</dbReference>
<keyword evidence="8" id="KW-1185">Reference proteome</keyword>
<dbReference type="InterPro" id="IPR028871">
    <property type="entry name" value="BlueCu_1_BS"/>
</dbReference>
<reference evidence="7" key="1">
    <citation type="journal article" date="2020" name="Stud. Mycol.">
        <title>101 Dothideomycetes genomes: a test case for predicting lifestyles and emergence of pathogens.</title>
        <authorList>
            <person name="Haridas S."/>
            <person name="Albert R."/>
            <person name="Binder M."/>
            <person name="Bloem J."/>
            <person name="Labutti K."/>
            <person name="Salamov A."/>
            <person name="Andreopoulos B."/>
            <person name="Baker S."/>
            <person name="Barry K."/>
            <person name="Bills G."/>
            <person name="Bluhm B."/>
            <person name="Cannon C."/>
            <person name="Castanera R."/>
            <person name="Culley D."/>
            <person name="Daum C."/>
            <person name="Ezra D."/>
            <person name="Gonzalez J."/>
            <person name="Henrissat B."/>
            <person name="Kuo A."/>
            <person name="Liang C."/>
            <person name="Lipzen A."/>
            <person name="Lutzoni F."/>
            <person name="Magnuson J."/>
            <person name="Mondo S."/>
            <person name="Nolan M."/>
            <person name="Ohm R."/>
            <person name="Pangilinan J."/>
            <person name="Park H.-J."/>
            <person name="Ramirez L."/>
            <person name="Alfaro M."/>
            <person name="Sun H."/>
            <person name="Tritt A."/>
            <person name="Yoshinaga Y."/>
            <person name="Zwiers L.-H."/>
            <person name="Turgeon B."/>
            <person name="Goodwin S."/>
            <person name="Spatafora J."/>
            <person name="Crous P."/>
            <person name="Grigoriev I."/>
        </authorList>
    </citation>
    <scope>NUCLEOTIDE SEQUENCE</scope>
    <source>
        <strain evidence="7">CBS 113389</strain>
    </source>
</reference>
<feature type="signal peptide" evidence="5">
    <location>
        <begin position="1"/>
        <end position="17"/>
    </location>
</feature>
<dbReference type="PANTHER" id="PTHR34883:SF15">
    <property type="entry name" value="EXTRACELLULAR SERINE-RICH PROTEIN"/>
    <property type="match status" value="1"/>
</dbReference>
<name>A0A6A6PV03_9PEZI</name>
<evidence type="ECO:0000256" key="1">
    <source>
        <dbReference type="ARBA" id="ARBA00022448"/>
    </source>
</evidence>
<evidence type="ECO:0000313" key="8">
    <source>
        <dbReference type="Proteomes" id="UP000799767"/>
    </source>
</evidence>
<gene>
    <name evidence="7" type="ORF">BDY17DRAFT_116287</name>
</gene>
<dbReference type="GO" id="GO:0005507">
    <property type="term" value="F:copper ion binding"/>
    <property type="evidence" value="ECO:0007669"/>
    <property type="project" value="InterPro"/>
</dbReference>
<dbReference type="InterPro" id="IPR008972">
    <property type="entry name" value="Cupredoxin"/>
</dbReference>
<proteinExistence type="predicted"/>
<evidence type="ECO:0000259" key="6">
    <source>
        <dbReference type="Pfam" id="PF00127"/>
    </source>
</evidence>
<dbReference type="CDD" id="cd00920">
    <property type="entry name" value="Cupredoxin"/>
    <property type="match status" value="1"/>
</dbReference>
<dbReference type="GeneID" id="54470257"/>
<feature type="chain" id="PRO_5025349695" evidence="5">
    <location>
        <begin position="18"/>
        <end position="144"/>
    </location>
</feature>
<dbReference type="Pfam" id="PF00127">
    <property type="entry name" value="Copper-bind"/>
    <property type="match status" value="1"/>
</dbReference>
<dbReference type="AlphaFoldDB" id="A0A6A6PV03"/>
<evidence type="ECO:0000256" key="3">
    <source>
        <dbReference type="ARBA" id="ARBA00022982"/>
    </source>
</evidence>
<dbReference type="PROSITE" id="PS00196">
    <property type="entry name" value="COPPER_BLUE"/>
    <property type="match status" value="1"/>
</dbReference>
<evidence type="ECO:0000256" key="4">
    <source>
        <dbReference type="ARBA" id="ARBA00023008"/>
    </source>
</evidence>